<dbReference type="RefSeq" id="XP_012652434.1">
    <property type="nucleotide sequence ID" value="XM_012796980.1"/>
</dbReference>
<dbReference type="GeneID" id="24442031"/>
<gene>
    <name evidence="1" type="ORF">TTHERM_001256582</name>
</gene>
<dbReference type="InParanoid" id="W7X6M9"/>
<protein>
    <submittedName>
        <fullName evidence="1">Uncharacterized protein</fullName>
    </submittedName>
</protein>
<dbReference type="KEGG" id="tet:TTHERM_001256582"/>
<accession>W7X6M9</accession>
<dbReference type="Proteomes" id="UP000009168">
    <property type="component" value="Unassembled WGS sequence"/>
</dbReference>
<evidence type="ECO:0000313" key="2">
    <source>
        <dbReference type="Proteomes" id="UP000009168"/>
    </source>
</evidence>
<keyword evidence="2" id="KW-1185">Reference proteome</keyword>
<dbReference type="AlphaFoldDB" id="W7X6M9"/>
<sequence>MKRNRRVGNCNKYQIIKQVISFFQYLISVCREINHGKQYIYQQYFLLLRDENSQSSKNQHLQLRKINIIYKKFYLKNIKEQKKNQNKIKRSKHLSIFNQLIYKSSIINLLINQLFKIFFIHSLQYYDYLLIYP</sequence>
<reference evidence="2" key="1">
    <citation type="journal article" date="2006" name="PLoS Biol.">
        <title>Macronuclear genome sequence of the ciliate Tetrahymena thermophila, a model eukaryote.</title>
        <authorList>
            <person name="Eisen J.A."/>
            <person name="Coyne R.S."/>
            <person name="Wu M."/>
            <person name="Wu D."/>
            <person name="Thiagarajan M."/>
            <person name="Wortman J.R."/>
            <person name="Badger J.H."/>
            <person name="Ren Q."/>
            <person name="Amedeo P."/>
            <person name="Jones K.M."/>
            <person name="Tallon L.J."/>
            <person name="Delcher A.L."/>
            <person name="Salzberg S.L."/>
            <person name="Silva J.C."/>
            <person name="Haas B.J."/>
            <person name="Majoros W.H."/>
            <person name="Farzad M."/>
            <person name="Carlton J.M."/>
            <person name="Smith R.K. Jr."/>
            <person name="Garg J."/>
            <person name="Pearlman R.E."/>
            <person name="Karrer K.M."/>
            <person name="Sun L."/>
            <person name="Manning G."/>
            <person name="Elde N.C."/>
            <person name="Turkewitz A.P."/>
            <person name="Asai D.J."/>
            <person name="Wilkes D.E."/>
            <person name="Wang Y."/>
            <person name="Cai H."/>
            <person name="Collins K."/>
            <person name="Stewart B.A."/>
            <person name="Lee S.R."/>
            <person name="Wilamowska K."/>
            <person name="Weinberg Z."/>
            <person name="Ruzzo W.L."/>
            <person name="Wloga D."/>
            <person name="Gaertig J."/>
            <person name="Frankel J."/>
            <person name="Tsao C.-C."/>
            <person name="Gorovsky M.A."/>
            <person name="Keeling P.J."/>
            <person name="Waller R.F."/>
            <person name="Patron N.J."/>
            <person name="Cherry J.M."/>
            <person name="Stover N.A."/>
            <person name="Krieger C.J."/>
            <person name="del Toro C."/>
            <person name="Ryder H.F."/>
            <person name="Williamson S.C."/>
            <person name="Barbeau R.A."/>
            <person name="Hamilton E.P."/>
            <person name="Orias E."/>
        </authorList>
    </citation>
    <scope>NUCLEOTIDE SEQUENCE [LARGE SCALE GENOMIC DNA]</scope>
    <source>
        <strain evidence="2">SB210</strain>
    </source>
</reference>
<organism evidence="1 2">
    <name type="scientific">Tetrahymena thermophila (strain SB210)</name>
    <dbReference type="NCBI Taxonomy" id="312017"/>
    <lineage>
        <taxon>Eukaryota</taxon>
        <taxon>Sar</taxon>
        <taxon>Alveolata</taxon>
        <taxon>Ciliophora</taxon>
        <taxon>Intramacronucleata</taxon>
        <taxon>Oligohymenophorea</taxon>
        <taxon>Hymenostomatida</taxon>
        <taxon>Tetrahymenina</taxon>
        <taxon>Tetrahymenidae</taxon>
        <taxon>Tetrahymena</taxon>
    </lineage>
</organism>
<evidence type="ECO:0000313" key="1">
    <source>
        <dbReference type="EMBL" id="EWS75035.1"/>
    </source>
</evidence>
<dbReference type="EMBL" id="GG662730">
    <property type="protein sequence ID" value="EWS75035.1"/>
    <property type="molecule type" value="Genomic_DNA"/>
</dbReference>
<proteinExistence type="predicted"/>
<name>W7X6M9_TETTS</name>